<feature type="site" description="Important for substrate specificity" evidence="3">
    <location>
        <position position="147"/>
    </location>
</feature>
<protein>
    <submittedName>
        <fullName evidence="5">Carboxylesterase</fullName>
    </submittedName>
</protein>
<dbReference type="InterPro" id="IPR029058">
    <property type="entry name" value="AB_hydrolase_fold"/>
</dbReference>
<keyword evidence="6" id="KW-1185">Reference proteome</keyword>
<dbReference type="SUPFAM" id="SSF53474">
    <property type="entry name" value="alpha/beta-Hydrolases"/>
    <property type="match status" value="1"/>
</dbReference>
<accession>A0A9W6SNB0</accession>
<comment type="caution">
    <text evidence="5">The sequence shown here is derived from an EMBL/GenBank/DDBJ whole genome shotgun (WGS) entry which is preliminary data.</text>
</comment>
<organism evidence="5 6">
    <name type="scientific">Actinorhabdospora filicis</name>
    <dbReference type="NCBI Taxonomy" id="1785913"/>
    <lineage>
        <taxon>Bacteria</taxon>
        <taxon>Bacillati</taxon>
        <taxon>Actinomycetota</taxon>
        <taxon>Actinomycetes</taxon>
        <taxon>Micromonosporales</taxon>
        <taxon>Micromonosporaceae</taxon>
        <taxon>Actinorhabdospora</taxon>
    </lineage>
</organism>
<dbReference type="PIRSF" id="PIRSF017388">
    <property type="entry name" value="Esterase_lipase"/>
    <property type="match status" value="1"/>
</dbReference>
<gene>
    <name evidence="5" type="primary">yvaK</name>
    <name evidence="5" type="ORF">Afil01_38210</name>
</gene>
<evidence type="ECO:0000313" key="6">
    <source>
        <dbReference type="Proteomes" id="UP001165079"/>
    </source>
</evidence>
<feature type="binding site" evidence="2">
    <location>
        <position position="97"/>
    </location>
    <ligand>
        <name>substrate</name>
    </ligand>
</feature>
<dbReference type="GO" id="GO:0052689">
    <property type="term" value="F:carboxylic ester hydrolase activity"/>
    <property type="evidence" value="ECO:0007669"/>
    <property type="project" value="InterPro"/>
</dbReference>
<dbReference type="EMBL" id="BSTX01000002">
    <property type="protein sequence ID" value="GLZ79014.1"/>
    <property type="molecule type" value="Genomic_DNA"/>
</dbReference>
<dbReference type="PANTHER" id="PTHR11614">
    <property type="entry name" value="PHOSPHOLIPASE-RELATED"/>
    <property type="match status" value="1"/>
</dbReference>
<dbReference type="Proteomes" id="UP001165079">
    <property type="component" value="Unassembled WGS sequence"/>
</dbReference>
<evidence type="ECO:0000256" key="1">
    <source>
        <dbReference type="PIRSR" id="PIRSR017388-1"/>
    </source>
</evidence>
<feature type="active site" description="Charge relay system" evidence="1">
    <location>
        <position position="198"/>
    </location>
</feature>
<reference evidence="5" key="1">
    <citation type="submission" date="2023-03" db="EMBL/GenBank/DDBJ databases">
        <title>Actinorhabdospora filicis NBRC 111898.</title>
        <authorList>
            <person name="Ichikawa N."/>
            <person name="Sato H."/>
            <person name="Tonouchi N."/>
        </authorList>
    </citation>
    <scope>NUCLEOTIDE SEQUENCE</scope>
    <source>
        <strain evidence="5">NBRC 111898</strain>
    </source>
</reference>
<name>A0A9W6SNB0_9ACTN</name>
<dbReference type="InterPro" id="IPR022742">
    <property type="entry name" value="Hydrolase_4"/>
</dbReference>
<feature type="domain" description="Serine aminopeptidase S33" evidence="4">
    <location>
        <begin position="18"/>
        <end position="234"/>
    </location>
</feature>
<evidence type="ECO:0000259" key="4">
    <source>
        <dbReference type="Pfam" id="PF12146"/>
    </source>
</evidence>
<dbReference type="Pfam" id="PF12146">
    <property type="entry name" value="Hydrolase_4"/>
    <property type="match status" value="1"/>
</dbReference>
<feature type="active site" description="Charge relay system" evidence="1">
    <location>
        <position position="228"/>
    </location>
</feature>
<dbReference type="InterPro" id="IPR012354">
    <property type="entry name" value="Esterase_lipase"/>
</dbReference>
<evidence type="ECO:0000256" key="2">
    <source>
        <dbReference type="PIRSR" id="PIRSR017388-2"/>
    </source>
</evidence>
<evidence type="ECO:0000256" key="3">
    <source>
        <dbReference type="PIRSR" id="PIRSR017388-3"/>
    </source>
</evidence>
<dbReference type="Gene3D" id="3.40.50.1820">
    <property type="entry name" value="alpha/beta hydrolase"/>
    <property type="match status" value="1"/>
</dbReference>
<feature type="binding site" evidence="2">
    <location>
        <position position="28"/>
    </location>
    <ligand>
        <name>substrate</name>
    </ligand>
</feature>
<dbReference type="AlphaFoldDB" id="A0A9W6SNB0"/>
<proteinExistence type="predicted"/>
<dbReference type="InterPro" id="IPR051044">
    <property type="entry name" value="MAG_DAG_Lipase"/>
</dbReference>
<dbReference type="RefSeq" id="WP_285664142.1">
    <property type="nucleotide sequence ID" value="NZ_BSTX01000002.1"/>
</dbReference>
<sequence>MPVLPGAEPFLFDAGAEAPATIVMSHGFTGSPQTVRAWGEAVHAAGYTVIGPRLPGHGTRWQDMAATRWQDWYGEVERALDEALGRGRPVVGMGISMGATLMLRLAQERGADLSGLVVVNPSLFSQKVAVNYLLPVISRLARSAPGIASDIAKPGITELAYDRIPLAALRSLTELWRLTRSRLGNITVPLRVYRSAQDHVVEPANSRMLLAGVSSEDVAEHVMQHSYHVMTLDNDAPELFAGSVAFVGELLGAAPAGPGGGAEPGR</sequence>
<evidence type="ECO:0000313" key="5">
    <source>
        <dbReference type="EMBL" id="GLZ79014.1"/>
    </source>
</evidence>
<feature type="active site" description="Nucleophile" evidence="1">
    <location>
        <position position="96"/>
    </location>
</feature>